<protein>
    <submittedName>
        <fullName evidence="2">Outer membrane protein beta-barrel family protein</fullName>
    </submittedName>
</protein>
<dbReference type="SUPFAM" id="SSF56935">
    <property type="entry name" value="Porins"/>
    <property type="match status" value="1"/>
</dbReference>
<proteinExistence type="predicted"/>
<reference evidence="2 3" key="1">
    <citation type="submission" date="2016-10" db="EMBL/GenBank/DDBJ databases">
        <authorList>
            <person name="de Groot N.N."/>
        </authorList>
    </citation>
    <scope>NUCLEOTIDE SEQUENCE [LARGE SCALE GENOMIC DNA]</scope>
    <source>
        <strain evidence="2 3">CGMCC 1.9156</strain>
    </source>
</reference>
<dbReference type="InterPro" id="IPR041700">
    <property type="entry name" value="OMP_b-brl_3"/>
</dbReference>
<evidence type="ECO:0000313" key="2">
    <source>
        <dbReference type="EMBL" id="SFF21133.1"/>
    </source>
</evidence>
<evidence type="ECO:0000259" key="1">
    <source>
        <dbReference type="Pfam" id="PF14905"/>
    </source>
</evidence>
<name>A0A1I2GVG7_9BACT</name>
<gene>
    <name evidence="2" type="ORF">SAMN05216283_103132</name>
</gene>
<organism evidence="2 3">
    <name type="scientific">Sunxiuqinia elliptica</name>
    <dbReference type="NCBI Taxonomy" id="655355"/>
    <lineage>
        <taxon>Bacteria</taxon>
        <taxon>Pseudomonadati</taxon>
        <taxon>Bacteroidota</taxon>
        <taxon>Bacteroidia</taxon>
        <taxon>Marinilabiliales</taxon>
        <taxon>Prolixibacteraceae</taxon>
        <taxon>Sunxiuqinia</taxon>
    </lineage>
</organism>
<dbReference type="AlphaFoldDB" id="A0A1I2GVG7"/>
<dbReference type="Pfam" id="PF14905">
    <property type="entry name" value="OMP_b-brl_3"/>
    <property type="match status" value="1"/>
</dbReference>
<dbReference type="Proteomes" id="UP000198964">
    <property type="component" value="Unassembled WGS sequence"/>
</dbReference>
<dbReference type="RefSeq" id="WP_093919559.1">
    <property type="nucleotide sequence ID" value="NZ_FONW01000003.1"/>
</dbReference>
<evidence type="ECO:0000313" key="3">
    <source>
        <dbReference type="Proteomes" id="UP000198964"/>
    </source>
</evidence>
<keyword evidence="3" id="KW-1185">Reference proteome</keyword>
<dbReference type="STRING" id="655355.SAMN05216283_103132"/>
<dbReference type="EMBL" id="FONW01000003">
    <property type="protein sequence ID" value="SFF21133.1"/>
    <property type="molecule type" value="Genomic_DNA"/>
</dbReference>
<accession>A0A1I2GVG7</accession>
<sequence length="149" mass="17752">MQNNFTWVRNQLKTDYEDIILDIRRENYRINSSHSLTISKRVSGEVSGFYRSKSNSGLYERRPSGRLDIGMQWKLKNENSRFNLNVTDLLKTNKLKSVADQPELNIYTRWYLDFESRAIRLTFTHRFGNEAINVRKRKTASETEQRRVN</sequence>
<feature type="domain" description="Outer membrane protein beta-barrel" evidence="1">
    <location>
        <begin position="2"/>
        <end position="124"/>
    </location>
</feature>